<evidence type="ECO:0000313" key="3">
    <source>
        <dbReference type="Proteomes" id="UP000799537"/>
    </source>
</evidence>
<reference evidence="2" key="1">
    <citation type="journal article" date="2020" name="Stud. Mycol.">
        <title>101 Dothideomycetes genomes: a test case for predicting lifestyles and emergence of pathogens.</title>
        <authorList>
            <person name="Haridas S."/>
            <person name="Albert R."/>
            <person name="Binder M."/>
            <person name="Bloem J."/>
            <person name="Labutti K."/>
            <person name="Salamov A."/>
            <person name="Andreopoulos B."/>
            <person name="Baker S."/>
            <person name="Barry K."/>
            <person name="Bills G."/>
            <person name="Bluhm B."/>
            <person name="Cannon C."/>
            <person name="Castanera R."/>
            <person name="Culley D."/>
            <person name="Daum C."/>
            <person name="Ezra D."/>
            <person name="Gonzalez J."/>
            <person name="Henrissat B."/>
            <person name="Kuo A."/>
            <person name="Liang C."/>
            <person name="Lipzen A."/>
            <person name="Lutzoni F."/>
            <person name="Magnuson J."/>
            <person name="Mondo S."/>
            <person name="Nolan M."/>
            <person name="Ohm R."/>
            <person name="Pangilinan J."/>
            <person name="Park H.-J."/>
            <person name="Ramirez L."/>
            <person name="Alfaro M."/>
            <person name="Sun H."/>
            <person name="Tritt A."/>
            <person name="Yoshinaga Y."/>
            <person name="Zwiers L.-H."/>
            <person name="Turgeon B."/>
            <person name="Goodwin S."/>
            <person name="Spatafora J."/>
            <person name="Crous P."/>
            <person name="Grigoriev I."/>
        </authorList>
    </citation>
    <scope>NUCLEOTIDE SEQUENCE</scope>
    <source>
        <strain evidence="2">ATCC 36951</strain>
    </source>
</reference>
<feature type="region of interest" description="Disordered" evidence="1">
    <location>
        <begin position="438"/>
        <end position="465"/>
    </location>
</feature>
<feature type="compositionally biased region" description="Basic and acidic residues" evidence="1">
    <location>
        <begin position="290"/>
        <end position="304"/>
    </location>
</feature>
<accession>A0A6A6C9N3</accession>
<dbReference type="Proteomes" id="UP000799537">
    <property type="component" value="Unassembled WGS sequence"/>
</dbReference>
<sequence>MAPAGRQSPEHAYGQTPERTAPRHGRPLTSGDGTANSRSAPRREAHHHHHRALSTPGINAQLSRARSTPLLPPNSPNDHAIFHQEVTYARPLLLDHDRYPPMPQLRAATFLPARGVRQRWEYNSLSDANMWPHLSEALFHEPEGLRDLLKRKDSTTAAHEKAPVVPRETSTVRATLLDAGRAVREQMVGNGRAVGDRLSRSACALGEKAKAVGREVRSHLLCETKSLPPALEKMPLERPFLGECDFTVLSLHDIRFPSPEILIDRMGRRGAVGDSGALAADPDAAGDLNPDEHYLPRTIADPRRMAPSTNARDDRVHRRRRHPSETLRRRFALASIDEETPSDTSSATPPRLGGFASSMDPLPPPAYPLHATATAGAERDEMQIVRNREAEAERRRAALAAGEEDRWAGGAGGDGVVLAPRFGHREAGVLTLSTATAVGEGSSRTPPILAPQDSAAAGVEGEGEG</sequence>
<dbReference type="GeneID" id="54566896"/>
<evidence type="ECO:0000313" key="2">
    <source>
        <dbReference type="EMBL" id="KAF2163533.1"/>
    </source>
</evidence>
<dbReference type="EMBL" id="ML993608">
    <property type="protein sequence ID" value="KAF2163533.1"/>
    <property type="molecule type" value="Genomic_DNA"/>
</dbReference>
<gene>
    <name evidence="2" type="ORF">M409DRAFT_57423</name>
</gene>
<feature type="compositionally biased region" description="Low complexity" evidence="1">
    <location>
        <begin position="274"/>
        <end position="288"/>
    </location>
</feature>
<dbReference type="RefSeq" id="XP_033664422.1">
    <property type="nucleotide sequence ID" value="XM_033813624.1"/>
</dbReference>
<evidence type="ECO:0000256" key="1">
    <source>
        <dbReference type="SAM" id="MobiDB-lite"/>
    </source>
</evidence>
<protein>
    <submittedName>
        <fullName evidence="2">Uncharacterized protein</fullName>
    </submittedName>
</protein>
<keyword evidence="3" id="KW-1185">Reference proteome</keyword>
<dbReference type="AlphaFoldDB" id="A0A6A6C9N3"/>
<proteinExistence type="predicted"/>
<organism evidence="2 3">
    <name type="scientific">Zasmidium cellare ATCC 36951</name>
    <dbReference type="NCBI Taxonomy" id="1080233"/>
    <lineage>
        <taxon>Eukaryota</taxon>
        <taxon>Fungi</taxon>
        <taxon>Dikarya</taxon>
        <taxon>Ascomycota</taxon>
        <taxon>Pezizomycotina</taxon>
        <taxon>Dothideomycetes</taxon>
        <taxon>Dothideomycetidae</taxon>
        <taxon>Mycosphaerellales</taxon>
        <taxon>Mycosphaerellaceae</taxon>
        <taxon>Zasmidium</taxon>
    </lineage>
</organism>
<feature type="region of interest" description="Disordered" evidence="1">
    <location>
        <begin position="274"/>
        <end position="354"/>
    </location>
</feature>
<name>A0A6A6C9N3_ZASCE</name>
<feature type="region of interest" description="Disordered" evidence="1">
    <location>
        <begin position="1"/>
        <end position="59"/>
    </location>
</feature>